<dbReference type="PROSITE" id="PS00455">
    <property type="entry name" value="AMP_BINDING"/>
    <property type="match status" value="1"/>
</dbReference>
<evidence type="ECO:0000259" key="2">
    <source>
        <dbReference type="Pfam" id="PF00501"/>
    </source>
</evidence>
<dbReference type="EMBL" id="FOSQ01000002">
    <property type="protein sequence ID" value="SFK45211.1"/>
    <property type="molecule type" value="Genomic_DNA"/>
</dbReference>
<reference evidence="3 4" key="1">
    <citation type="submission" date="2016-10" db="EMBL/GenBank/DDBJ databases">
        <authorList>
            <person name="de Groot N.N."/>
        </authorList>
    </citation>
    <scope>NUCLEOTIDE SEQUENCE [LARGE SCALE GENOMIC DNA]</scope>
    <source>
        <strain evidence="3 4">DSM 19981</strain>
    </source>
</reference>
<dbReference type="RefSeq" id="WP_092958782.1">
    <property type="nucleotide sequence ID" value="NZ_FOSQ01000002.1"/>
</dbReference>
<dbReference type="Gene3D" id="3.40.50.12780">
    <property type="entry name" value="N-terminal domain of ligase-like"/>
    <property type="match status" value="1"/>
</dbReference>
<dbReference type="InterPro" id="IPR042099">
    <property type="entry name" value="ANL_N_sf"/>
</dbReference>
<dbReference type="Pfam" id="PF23562">
    <property type="entry name" value="AMP-binding_C_3"/>
    <property type="match status" value="1"/>
</dbReference>
<evidence type="ECO:0000256" key="1">
    <source>
        <dbReference type="SAM" id="MobiDB-lite"/>
    </source>
</evidence>
<dbReference type="OrthoDB" id="9803968at2"/>
<dbReference type="SUPFAM" id="SSF56801">
    <property type="entry name" value="Acetyl-CoA synthetase-like"/>
    <property type="match status" value="1"/>
</dbReference>
<evidence type="ECO:0000313" key="4">
    <source>
        <dbReference type="Proteomes" id="UP000199473"/>
    </source>
</evidence>
<evidence type="ECO:0000313" key="3">
    <source>
        <dbReference type="EMBL" id="SFK45211.1"/>
    </source>
</evidence>
<dbReference type="PANTHER" id="PTHR24096:SF420">
    <property type="entry name" value="LONG-CHAIN-FATTY-ACID--COA LIGASE-RELATED"/>
    <property type="match status" value="1"/>
</dbReference>
<keyword evidence="4" id="KW-1185">Reference proteome</keyword>
<dbReference type="InterPro" id="IPR000873">
    <property type="entry name" value="AMP-dep_synth/lig_dom"/>
</dbReference>
<gene>
    <name evidence="3" type="ORF">SAMN02745775_102586</name>
</gene>
<feature type="region of interest" description="Disordered" evidence="1">
    <location>
        <begin position="1"/>
        <end position="20"/>
    </location>
</feature>
<dbReference type="InterPro" id="IPR020845">
    <property type="entry name" value="AMP-binding_CS"/>
</dbReference>
<accession>A0A1I3ZNF2</accession>
<keyword evidence="3" id="KW-0436">Ligase</keyword>
<name>A0A1I3ZNF2_9PROT</name>
<proteinExistence type="predicted"/>
<dbReference type="Proteomes" id="UP000199473">
    <property type="component" value="Unassembled WGS sequence"/>
</dbReference>
<protein>
    <submittedName>
        <fullName evidence="3">4-coumarate--CoA ligase</fullName>
    </submittedName>
</protein>
<dbReference type="STRING" id="1123062.SAMN02745775_102586"/>
<dbReference type="Pfam" id="PF00501">
    <property type="entry name" value="AMP-binding"/>
    <property type="match status" value="1"/>
</dbReference>
<dbReference type="AlphaFoldDB" id="A0A1I3ZNF2"/>
<organism evidence="3 4">
    <name type="scientific">Falsiroseomonas stagni DSM 19981</name>
    <dbReference type="NCBI Taxonomy" id="1123062"/>
    <lineage>
        <taxon>Bacteria</taxon>
        <taxon>Pseudomonadati</taxon>
        <taxon>Pseudomonadota</taxon>
        <taxon>Alphaproteobacteria</taxon>
        <taxon>Acetobacterales</taxon>
        <taxon>Roseomonadaceae</taxon>
        <taxon>Falsiroseomonas</taxon>
    </lineage>
</organism>
<sequence>MSPPDALRDAPERRRLGAAPVRFEPRADGALLVTPVPQLGPYPHRLTERLEHHAALAPDRTLIAKRRPAPKGQPGGDWQRITYGEMLAKVRAVGQSLLDRGLSAERPLVFLSGNCLDQAVLTLAALHVGVPVAPVSPSYALLAKDFQKLRHCLALLTPGMVFANDGARFGDAIAAVVAADVELLVSANPPAGRAATTMDELLATVPGRAVDEAAAAVDPDAPAKILFTSGSTGLPKGVVNTQRMICSNQQMLLEAFPFMGEEPPVLLDWLPWHHTFGGNHNIGICLYNGGTMYMDDGRPVPGGYGESLRNLREIATSIHFNVPRGFEELVHHLKEDAALRRIFFSKLHMMFYSAAGLPQHIWNELDKLALAERGHTIPMITGLGATETAPFAICVREEHSASGVVGLPVPGLSLKLAPVAGKMEARVKGPSITPGYWRNPEATAKAFDEEGYYCFGDALAPIDRDDLHKGFRFDGRITEDFKMATGTWVSVGPLREKLVAALAPYVKDAVIAGVDRDFLCAILLPEAEAVATLVPKGEDAATHPALRAALADKLAALGAKATGSSQRVARAVLLTSPLSLDAGEITDKGSINQRAVLAARAALVEDLYADPPSSLVIITPELS</sequence>
<feature type="compositionally biased region" description="Basic and acidic residues" evidence="1">
    <location>
        <begin position="1"/>
        <end position="15"/>
    </location>
</feature>
<dbReference type="GO" id="GO:0016405">
    <property type="term" value="F:CoA-ligase activity"/>
    <property type="evidence" value="ECO:0007669"/>
    <property type="project" value="TreeGrafter"/>
</dbReference>
<dbReference type="PANTHER" id="PTHR24096">
    <property type="entry name" value="LONG-CHAIN-FATTY-ACID--COA LIGASE"/>
    <property type="match status" value="1"/>
</dbReference>
<feature type="region of interest" description="Disordered" evidence="1">
    <location>
        <begin position="57"/>
        <end position="78"/>
    </location>
</feature>
<feature type="domain" description="AMP-dependent synthetase/ligase" evidence="2">
    <location>
        <begin position="51"/>
        <end position="437"/>
    </location>
</feature>